<dbReference type="InterPro" id="IPR025218">
    <property type="entry name" value="DUF4426"/>
</dbReference>
<feature type="signal peptide" evidence="1">
    <location>
        <begin position="1"/>
        <end position="21"/>
    </location>
</feature>
<evidence type="ECO:0000313" key="4">
    <source>
        <dbReference type="Proteomes" id="UP000695802"/>
    </source>
</evidence>
<dbReference type="Proteomes" id="UP000695802">
    <property type="component" value="Unassembled WGS sequence"/>
</dbReference>
<keyword evidence="1" id="KW-0732">Signal</keyword>
<reference evidence="3 4" key="1">
    <citation type="submission" date="2021-02" db="EMBL/GenBank/DDBJ databases">
        <title>Taxonomically Unique Crown Gall-Associated Xanthomonas Stains Have Deficiency in Virulence Repertories.</title>
        <authorList>
            <person name="Mafakheri H."/>
            <person name="Taghavi S.M."/>
            <person name="Dimkic I."/>
            <person name="Nemanja K."/>
            <person name="Osdaghi E."/>
        </authorList>
    </citation>
    <scope>NUCLEOTIDE SEQUENCE [LARGE SCALE GENOMIC DNA]</scope>
    <source>
        <strain evidence="3 4">FX4</strain>
    </source>
</reference>
<organism evidence="3 4">
    <name type="scientific">Xanthomonas bonasiae</name>
    <dbReference type="NCBI Taxonomy" id="2810351"/>
    <lineage>
        <taxon>Bacteria</taxon>
        <taxon>Pseudomonadati</taxon>
        <taxon>Pseudomonadota</taxon>
        <taxon>Gammaproteobacteria</taxon>
        <taxon>Lysobacterales</taxon>
        <taxon>Lysobacteraceae</taxon>
        <taxon>Xanthomonas</taxon>
    </lineage>
</organism>
<dbReference type="PROSITE" id="PS51257">
    <property type="entry name" value="PROKAR_LIPOPROTEIN"/>
    <property type="match status" value="1"/>
</dbReference>
<feature type="chain" id="PRO_5046306588" evidence="1">
    <location>
        <begin position="22"/>
        <end position="151"/>
    </location>
</feature>
<proteinExistence type="predicted"/>
<dbReference type="EMBL" id="JAFIWB010000004">
    <property type="protein sequence ID" value="MBN6101756.1"/>
    <property type="molecule type" value="Genomic_DNA"/>
</dbReference>
<comment type="caution">
    <text evidence="3">The sequence shown here is derived from an EMBL/GenBank/DDBJ whole genome shotgun (WGS) entry which is preliminary data.</text>
</comment>
<dbReference type="RefSeq" id="WP_191826570.1">
    <property type="nucleotide sequence ID" value="NZ_JACSQX010000013.1"/>
</dbReference>
<dbReference type="Gene3D" id="2.60.40.3340">
    <property type="entry name" value="Domain of unknown function DUF4426"/>
    <property type="match status" value="1"/>
</dbReference>
<keyword evidence="4" id="KW-1185">Reference proteome</keyword>
<evidence type="ECO:0000256" key="1">
    <source>
        <dbReference type="SAM" id="SignalP"/>
    </source>
</evidence>
<protein>
    <submittedName>
        <fullName evidence="3">DUF4426 domain-containing protein</fullName>
    </submittedName>
</protein>
<accession>A0ABS3B0N4</accession>
<feature type="domain" description="DUF4426" evidence="2">
    <location>
        <begin position="37"/>
        <end position="151"/>
    </location>
</feature>
<dbReference type="Pfam" id="PF14467">
    <property type="entry name" value="DUF4426"/>
    <property type="match status" value="1"/>
</dbReference>
<evidence type="ECO:0000313" key="3">
    <source>
        <dbReference type="EMBL" id="MBN6101756.1"/>
    </source>
</evidence>
<gene>
    <name evidence="3" type="ORF">JR064_06205</name>
</gene>
<evidence type="ECO:0000259" key="2">
    <source>
        <dbReference type="Pfam" id="PF14467"/>
    </source>
</evidence>
<name>A0ABS3B0N4_9XANT</name>
<sequence>MRRLPATALLCLTLAACSAQDAPRPATLVAATPAQADLGALRVHYNALPTLAMSDSVARRYGIVRAADTALVMIALRRVHGSEELPATGEVRAVAADLSGRRQPIALREAVTDAYTDYVGTVRTSEHDQLNFVVDVRSADGAGTVRFSRSF</sequence>